<name>A0A8C4PA10_DRONO</name>
<dbReference type="InterPro" id="IPR007110">
    <property type="entry name" value="Ig-like_dom"/>
</dbReference>
<evidence type="ECO:0000256" key="1">
    <source>
        <dbReference type="SAM" id="MobiDB-lite"/>
    </source>
</evidence>
<protein>
    <recommendedName>
        <fullName evidence="2">Ig-like domain-containing protein</fullName>
    </recommendedName>
</protein>
<evidence type="ECO:0000259" key="2">
    <source>
        <dbReference type="PROSITE" id="PS50835"/>
    </source>
</evidence>
<dbReference type="PANTHER" id="PTHR19944:SF99">
    <property type="entry name" value="HLA CLASS II HISTOCOMPATIBILITY ANTIGEN, DRB1 BETA CHAIN"/>
    <property type="match status" value="1"/>
</dbReference>
<dbReference type="InterPro" id="IPR003597">
    <property type="entry name" value="Ig_C1-set"/>
</dbReference>
<dbReference type="InterPro" id="IPR013783">
    <property type="entry name" value="Ig-like_fold"/>
</dbReference>
<feature type="region of interest" description="Disordered" evidence="1">
    <location>
        <begin position="218"/>
        <end position="246"/>
    </location>
</feature>
<dbReference type="SMART" id="SM00407">
    <property type="entry name" value="IGc1"/>
    <property type="match status" value="1"/>
</dbReference>
<dbReference type="AlphaFoldDB" id="A0A8C4PA10"/>
<dbReference type="InterPro" id="IPR003006">
    <property type="entry name" value="Ig/MHC_CS"/>
</dbReference>
<dbReference type="InterPro" id="IPR036179">
    <property type="entry name" value="Ig-like_dom_sf"/>
</dbReference>
<dbReference type="PANTHER" id="PTHR19944">
    <property type="entry name" value="MHC CLASS II-RELATED"/>
    <property type="match status" value="1"/>
</dbReference>
<dbReference type="Pfam" id="PF07654">
    <property type="entry name" value="C1-set"/>
    <property type="match status" value="1"/>
</dbReference>
<dbReference type="Ensembl" id="ENSDNVT00000020798.1">
    <property type="protein sequence ID" value="ENSDNVP00000017297.1"/>
    <property type="gene ID" value="ENSDNVG00000012102.1"/>
</dbReference>
<evidence type="ECO:0000313" key="4">
    <source>
        <dbReference type="Proteomes" id="UP000694423"/>
    </source>
</evidence>
<feature type="compositionally biased region" description="Pro residues" evidence="1">
    <location>
        <begin position="229"/>
        <end position="238"/>
    </location>
</feature>
<accession>A0A8C4PA10</accession>
<evidence type="ECO:0000313" key="3">
    <source>
        <dbReference type="Ensembl" id="ENSDNVP00000017297.1"/>
    </source>
</evidence>
<dbReference type="SUPFAM" id="SSF48726">
    <property type="entry name" value="Immunoglobulin"/>
    <property type="match status" value="1"/>
</dbReference>
<organism evidence="3 4">
    <name type="scientific">Dromaius novaehollandiae</name>
    <name type="common">Emu</name>
    <dbReference type="NCBI Taxonomy" id="8790"/>
    <lineage>
        <taxon>Eukaryota</taxon>
        <taxon>Metazoa</taxon>
        <taxon>Chordata</taxon>
        <taxon>Craniata</taxon>
        <taxon>Vertebrata</taxon>
        <taxon>Euteleostomi</taxon>
        <taxon>Archelosauria</taxon>
        <taxon>Archosauria</taxon>
        <taxon>Dinosauria</taxon>
        <taxon>Saurischia</taxon>
        <taxon>Theropoda</taxon>
        <taxon>Coelurosauria</taxon>
        <taxon>Aves</taxon>
        <taxon>Palaeognathae</taxon>
        <taxon>Casuariiformes</taxon>
        <taxon>Dromaiidae</taxon>
        <taxon>Dromaius</taxon>
    </lineage>
</organism>
<dbReference type="PROSITE" id="PS50835">
    <property type="entry name" value="IG_LIKE"/>
    <property type="match status" value="1"/>
</dbReference>
<dbReference type="Gene3D" id="2.60.40.10">
    <property type="entry name" value="Immunoglobulins"/>
    <property type="match status" value="1"/>
</dbReference>
<dbReference type="InterPro" id="IPR050160">
    <property type="entry name" value="MHC/Immunoglobulin"/>
</dbReference>
<reference evidence="3" key="2">
    <citation type="submission" date="2025-09" db="UniProtKB">
        <authorList>
            <consortium name="Ensembl"/>
        </authorList>
    </citation>
    <scope>IDENTIFICATION</scope>
</reference>
<dbReference type="Proteomes" id="UP000694423">
    <property type="component" value="Unplaced"/>
</dbReference>
<sequence length="246" mass="26189">MGPPRHGARPIGGSPCADSPVPRQSGSTELPAEQTDGRTPQEGPAGGHGPPGHGPPREGCGGGGQGAAPCWPGLASLAGVAPGGWLRRRDKCRRKPCGARLCLVTGDAAQPRCSLALAGDSPEPVRPPPSPLSGSLPQTDRLVCYVTGFYPPEIEVKWFKNGREETERVVATDVIQNGDWTYQVLVMLETSPQPRDTYTCQVEHLLFRLPYRLLHGCGGRRGAAQRPGRQPPPSPRRPQAPRSLSL</sequence>
<proteinExistence type="predicted"/>
<feature type="domain" description="Ig-like" evidence="2">
    <location>
        <begin position="122"/>
        <end position="204"/>
    </location>
</feature>
<reference evidence="3" key="1">
    <citation type="submission" date="2025-08" db="UniProtKB">
        <authorList>
            <consortium name="Ensembl"/>
        </authorList>
    </citation>
    <scope>IDENTIFICATION</scope>
</reference>
<dbReference type="PROSITE" id="PS00290">
    <property type="entry name" value="IG_MHC"/>
    <property type="match status" value="1"/>
</dbReference>
<feature type="region of interest" description="Disordered" evidence="1">
    <location>
        <begin position="1"/>
        <end position="65"/>
    </location>
</feature>
<keyword evidence="4" id="KW-1185">Reference proteome</keyword>